<evidence type="ECO:0000313" key="4">
    <source>
        <dbReference type="EMBL" id="RHJ89537.1"/>
    </source>
</evidence>
<keyword evidence="1 4" id="KW-0808">Transferase</keyword>
<dbReference type="PANTHER" id="PTHR43420">
    <property type="entry name" value="ACETYLTRANSFERASE"/>
    <property type="match status" value="1"/>
</dbReference>
<evidence type="ECO:0000259" key="3">
    <source>
        <dbReference type="PROSITE" id="PS51186"/>
    </source>
</evidence>
<evidence type="ECO:0000256" key="2">
    <source>
        <dbReference type="ARBA" id="ARBA00023315"/>
    </source>
</evidence>
<proteinExistence type="predicted"/>
<sequence>MIRKATKNDLDWIEASYTELLTREAEQGSNTNWQLGLYPTRETAQRSLDEETLYVLQEEDGLCASMTLNQVQPAVYNEISWAFPAAPEDVLLIHTLCIPPSKAGRGFGKAMTSYAAAKAKEMECKVIRLDTYAGNEPAATLYRSLGYHYAGKAETLHEGVIPEELIFFEKKI</sequence>
<dbReference type="InterPro" id="IPR016181">
    <property type="entry name" value="Acyl_CoA_acyltransferase"/>
</dbReference>
<evidence type="ECO:0000313" key="5">
    <source>
        <dbReference type="Proteomes" id="UP000284841"/>
    </source>
</evidence>
<reference evidence="4 5" key="1">
    <citation type="submission" date="2018-08" db="EMBL/GenBank/DDBJ databases">
        <title>A genome reference for cultivated species of the human gut microbiota.</title>
        <authorList>
            <person name="Zou Y."/>
            <person name="Xue W."/>
            <person name="Luo G."/>
        </authorList>
    </citation>
    <scope>NUCLEOTIDE SEQUENCE [LARGE SCALE GENOMIC DNA]</scope>
    <source>
        <strain evidence="4 5">AM07-24</strain>
    </source>
</reference>
<protein>
    <submittedName>
        <fullName evidence="4">GNAT family N-acetyltransferase</fullName>
    </submittedName>
</protein>
<dbReference type="Pfam" id="PF00583">
    <property type="entry name" value="Acetyltransf_1"/>
    <property type="match status" value="1"/>
</dbReference>
<name>A0A415E6W5_9FIRM</name>
<dbReference type="InterPro" id="IPR050680">
    <property type="entry name" value="YpeA/RimI_acetyltransf"/>
</dbReference>
<dbReference type="STRING" id="1776384.GCA_900086585_02887"/>
<dbReference type="CDD" id="cd04301">
    <property type="entry name" value="NAT_SF"/>
    <property type="match status" value="1"/>
</dbReference>
<dbReference type="InterPro" id="IPR000182">
    <property type="entry name" value="GNAT_dom"/>
</dbReference>
<accession>A0A415E6W5</accession>
<dbReference type="SUPFAM" id="SSF55729">
    <property type="entry name" value="Acyl-CoA N-acyltransferases (Nat)"/>
    <property type="match status" value="1"/>
</dbReference>
<feature type="domain" description="N-acetyltransferase" evidence="3">
    <location>
        <begin position="1"/>
        <end position="172"/>
    </location>
</feature>
<dbReference type="GO" id="GO:0016747">
    <property type="term" value="F:acyltransferase activity, transferring groups other than amino-acyl groups"/>
    <property type="evidence" value="ECO:0007669"/>
    <property type="project" value="InterPro"/>
</dbReference>
<organism evidence="4 5">
    <name type="scientific">Emergencia timonensis</name>
    <dbReference type="NCBI Taxonomy" id="1776384"/>
    <lineage>
        <taxon>Bacteria</taxon>
        <taxon>Bacillati</taxon>
        <taxon>Bacillota</taxon>
        <taxon>Clostridia</taxon>
        <taxon>Peptostreptococcales</taxon>
        <taxon>Anaerovoracaceae</taxon>
        <taxon>Emergencia</taxon>
    </lineage>
</organism>
<keyword evidence="5" id="KW-1185">Reference proteome</keyword>
<comment type="caution">
    <text evidence="4">The sequence shown here is derived from an EMBL/GenBank/DDBJ whole genome shotgun (WGS) entry which is preliminary data.</text>
</comment>
<keyword evidence="2" id="KW-0012">Acyltransferase</keyword>
<dbReference type="GeneID" id="83005207"/>
<gene>
    <name evidence="4" type="ORF">DW099_02900</name>
</gene>
<dbReference type="RefSeq" id="WP_067539959.1">
    <property type="nucleotide sequence ID" value="NZ_AP025567.1"/>
</dbReference>
<dbReference type="AlphaFoldDB" id="A0A415E6W5"/>
<dbReference type="Proteomes" id="UP000284841">
    <property type="component" value="Unassembled WGS sequence"/>
</dbReference>
<dbReference type="PROSITE" id="PS51186">
    <property type="entry name" value="GNAT"/>
    <property type="match status" value="1"/>
</dbReference>
<dbReference type="EMBL" id="QRMS01000001">
    <property type="protein sequence ID" value="RHJ89537.1"/>
    <property type="molecule type" value="Genomic_DNA"/>
</dbReference>
<evidence type="ECO:0000256" key="1">
    <source>
        <dbReference type="ARBA" id="ARBA00022679"/>
    </source>
</evidence>
<dbReference type="Gene3D" id="3.40.630.30">
    <property type="match status" value="1"/>
</dbReference>
<dbReference type="OrthoDB" id="357176at2"/>